<organism evidence="1 2">
    <name type="scientific">Eumeta variegata</name>
    <name type="common">Bagworm moth</name>
    <name type="synonym">Eumeta japonica</name>
    <dbReference type="NCBI Taxonomy" id="151549"/>
    <lineage>
        <taxon>Eukaryota</taxon>
        <taxon>Metazoa</taxon>
        <taxon>Ecdysozoa</taxon>
        <taxon>Arthropoda</taxon>
        <taxon>Hexapoda</taxon>
        <taxon>Insecta</taxon>
        <taxon>Pterygota</taxon>
        <taxon>Neoptera</taxon>
        <taxon>Endopterygota</taxon>
        <taxon>Lepidoptera</taxon>
        <taxon>Glossata</taxon>
        <taxon>Ditrysia</taxon>
        <taxon>Tineoidea</taxon>
        <taxon>Psychidae</taxon>
        <taxon>Oiketicinae</taxon>
        <taxon>Eumeta</taxon>
    </lineage>
</organism>
<proteinExistence type="predicted"/>
<dbReference type="AlphaFoldDB" id="A0A4C1U484"/>
<evidence type="ECO:0000313" key="2">
    <source>
        <dbReference type="Proteomes" id="UP000299102"/>
    </source>
</evidence>
<protein>
    <submittedName>
        <fullName evidence="1">Unconventional myosin-Ic</fullName>
    </submittedName>
</protein>
<evidence type="ECO:0000313" key="1">
    <source>
        <dbReference type="EMBL" id="GBP21050.1"/>
    </source>
</evidence>
<keyword evidence="2" id="KW-1185">Reference proteome</keyword>
<dbReference type="Proteomes" id="UP000299102">
    <property type="component" value="Unassembled WGS sequence"/>
</dbReference>
<dbReference type="EMBL" id="BGZK01000125">
    <property type="protein sequence ID" value="GBP21050.1"/>
    <property type="molecule type" value="Genomic_DNA"/>
</dbReference>
<name>A0A4C1U484_EUMVA</name>
<dbReference type="STRING" id="151549.A0A4C1U484"/>
<sequence>MFTIDEDMRVHRTPRQVSVGGTMEQALQHRERVGVQDFILLEDYRSEHAFIDNLKKRFSENIIYFSKRLDFHYLLKPQREHREAGSSGTQKRGLGAESGSLRRLSRFLLATIGRRAR</sequence>
<reference evidence="1 2" key="1">
    <citation type="journal article" date="2019" name="Commun. Biol.">
        <title>The bagworm genome reveals a unique fibroin gene that provides high tensile strength.</title>
        <authorList>
            <person name="Kono N."/>
            <person name="Nakamura H."/>
            <person name="Ohtoshi R."/>
            <person name="Tomita M."/>
            <person name="Numata K."/>
            <person name="Arakawa K."/>
        </authorList>
    </citation>
    <scope>NUCLEOTIDE SEQUENCE [LARGE SCALE GENOMIC DNA]</scope>
</reference>
<dbReference type="OrthoDB" id="10055605at2759"/>
<gene>
    <name evidence="1" type="primary">Myo1c</name>
    <name evidence="1" type="ORF">EVAR_11081_1</name>
</gene>
<accession>A0A4C1U484</accession>
<comment type="caution">
    <text evidence="1">The sequence shown here is derived from an EMBL/GenBank/DDBJ whole genome shotgun (WGS) entry which is preliminary data.</text>
</comment>